<dbReference type="Proteomes" id="UP000018861">
    <property type="component" value="Unassembled WGS sequence"/>
</dbReference>
<gene>
    <name evidence="2" type="ORF">JCM6292_1948</name>
</gene>
<dbReference type="EMBL" id="BAIQ01000019">
    <property type="protein sequence ID" value="GAE15641.1"/>
    <property type="molecule type" value="Genomic_DNA"/>
</dbReference>
<accession>W4P757</accession>
<dbReference type="AlphaFoldDB" id="W4P757"/>
<reference evidence="2 3" key="1">
    <citation type="journal article" date="2014" name="Genome Announc.">
        <title>Draft Genome Sequences of Three Strains of Bacteroides pyogenes Isolated from a Cat and Swine.</title>
        <authorList>
            <person name="Sakamoto M."/>
            <person name="Oshima K."/>
            <person name="Suda W."/>
            <person name="Kitamura K."/>
            <person name="Iida T."/>
            <person name="Hattori M."/>
            <person name="Ohkuma M."/>
        </authorList>
    </citation>
    <scope>NUCLEOTIDE SEQUENCE [LARGE SCALE GENOMIC DNA]</scope>
    <source>
        <strain evidence="2 3">JCM 6292</strain>
    </source>
</reference>
<protein>
    <submittedName>
        <fullName evidence="2">Uncharacterized protein</fullName>
    </submittedName>
</protein>
<feature type="region of interest" description="Disordered" evidence="1">
    <location>
        <begin position="35"/>
        <end position="67"/>
    </location>
</feature>
<feature type="compositionally biased region" description="Basic and acidic residues" evidence="1">
    <location>
        <begin position="40"/>
        <end position="52"/>
    </location>
</feature>
<sequence>MKISVCLRDIRLSGHITLSCEWLKQQTHSNYLTFHRTERRKPAPEDNSREATTEGNYRTVRRMEQPK</sequence>
<evidence type="ECO:0000256" key="1">
    <source>
        <dbReference type="SAM" id="MobiDB-lite"/>
    </source>
</evidence>
<comment type="caution">
    <text evidence="2">The sequence shown here is derived from an EMBL/GenBank/DDBJ whole genome shotgun (WGS) entry which is preliminary data.</text>
</comment>
<evidence type="ECO:0000313" key="3">
    <source>
        <dbReference type="Proteomes" id="UP000018861"/>
    </source>
</evidence>
<organism evidence="2 3">
    <name type="scientific">Bacteroides pyogenes JCM 6292</name>
    <dbReference type="NCBI Taxonomy" id="1235809"/>
    <lineage>
        <taxon>Bacteria</taxon>
        <taxon>Pseudomonadati</taxon>
        <taxon>Bacteroidota</taxon>
        <taxon>Bacteroidia</taxon>
        <taxon>Bacteroidales</taxon>
        <taxon>Bacteroidaceae</taxon>
        <taxon>Bacteroides</taxon>
    </lineage>
</organism>
<name>W4P757_9BACE</name>
<evidence type="ECO:0000313" key="2">
    <source>
        <dbReference type="EMBL" id="GAE15641.1"/>
    </source>
</evidence>
<proteinExistence type="predicted"/>